<dbReference type="AlphaFoldDB" id="A0A6A1URW1"/>
<protein>
    <submittedName>
        <fullName evidence="1">Uncharacterized protein</fullName>
    </submittedName>
</protein>
<comment type="caution">
    <text evidence="1">The sequence shown here is derived from an EMBL/GenBank/DDBJ whole genome shotgun (WGS) entry which is preliminary data.</text>
</comment>
<evidence type="ECO:0000313" key="1">
    <source>
        <dbReference type="EMBL" id="KAB1203003.1"/>
    </source>
</evidence>
<organism evidence="1 2">
    <name type="scientific">Morella rubra</name>
    <name type="common">Chinese bayberry</name>
    <dbReference type="NCBI Taxonomy" id="262757"/>
    <lineage>
        <taxon>Eukaryota</taxon>
        <taxon>Viridiplantae</taxon>
        <taxon>Streptophyta</taxon>
        <taxon>Embryophyta</taxon>
        <taxon>Tracheophyta</taxon>
        <taxon>Spermatophyta</taxon>
        <taxon>Magnoliopsida</taxon>
        <taxon>eudicotyledons</taxon>
        <taxon>Gunneridae</taxon>
        <taxon>Pentapetalae</taxon>
        <taxon>rosids</taxon>
        <taxon>fabids</taxon>
        <taxon>Fagales</taxon>
        <taxon>Myricaceae</taxon>
        <taxon>Morella</taxon>
    </lineage>
</organism>
<name>A0A6A1URW1_9ROSI</name>
<proteinExistence type="predicted"/>
<gene>
    <name evidence="1" type="ORF">CJ030_MR8G024576</name>
</gene>
<evidence type="ECO:0000313" key="2">
    <source>
        <dbReference type="Proteomes" id="UP000516437"/>
    </source>
</evidence>
<reference evidence="1 2" key="1">
    <citation type="journal article" date="2019" name="Plant Biotechnol. J.">
        <title>The red bayberry genome and genetic basis of sex determination.</title>
        <authorList>
            <person name="Jia H.M."/>
            <person name="Jia H.J."/>
            <person name="Cai Q.L."/>
            <person name="Wang Y."/>
            <person name="Zhao H.B."/>
            <person name="Yang W.F."/>
            <person name="Wang G.Y."/>
            <person name="Li Y.H."/>
            <person name="Zhan D.L."/>
            <person name="Shen Y.T."/>
            <person name="Niu Q.F."/>
            <person name="Chang L."/>
            <person name="Qiu J."/>
            <person name="Zhao L."/>
            <person name="Xie H.B."/>
            <person name="Fu W.Y."/>
            <person name="Jin J."/>
            <person name="Li X.W."/>
            <person name="Jiao Y."/>
            <person name="Zhou C.C."/>
            <person name="Tu T."/>
            <person name="Chai C.Y."/>
            <person name="Gao J.L."/>
            <person name="Fan L.J."/>
            <person name="van de Weg E."/>
            <person name="Wang J.Y."/>
            <person name="Gao Z.S."/>
        </authorList>
    </citation>
    <scope>NUCLEOTIDE SEQUENCE [LARGE SCALE GENOMIC DNA]</scope>
    <source>
        <tissue evidence="1">Leaves</tissue>
    </source>
</reference>
<dbReference type="EMBL" id="RXIC02000026">
    <property type="protein sequence ID" value="KAB1203003.1"/>
    <property type="molecule type" value="Genomic_DNA"/>
</dbReference>
<sequence>MSHRIPSPGDSHNSPSNVIQKELAHANSLSCYQPKSLAASASPFKGFEPWYLFIRI</sequence>
<dbReference type="Proteomes" id="UP000516437">
    <property type="component" value="Chromosome 8"/>
</dbReference>
<accession>A0A6A1URW1</accession>
<keyword evidence="2" id="KW-1185">Reference proteome</keyword>